<keyword evidence="3" id="KW-1185">Reference proteome</keyword>
<evidence type="ECO:0000313" key="2">
    <source>
        <dbReference type="EMBL" id="AKH19593.1"/>
    </source>
</evidence>
<feature type="chain" id="PRO_5002517310" description="Phosphodiesterase" evidence="1">
    <location>
        <begin position="23"/>
        <end position="96"/>
    </location>
</feature>
<evidence type="ECO:0000313" key="3">
    <source>
        <dbReference type="Proteomes" id="UP000034410"/>
    </source>
</evidence>
<protein>
    <recommendedName>
        <fullName evidence="4">Phosphodiesterase</fullName>
    </recommendedName>
</protein>
<sequence>MKPISTLLLIAALSSISPLATADVLLLDAIEQAPANSSEGLLRPRTGQTMDAVRAQFGSPSQELPWVGEPPITRWVYPKFTVYFENEYVINTVVHR</sequence>
<dbReference type="EMBL" id="CP011412">
    <property type="protein sequence ID" value="AKH19593.1"/>
    <property type="molecule type" value="Genomic_DNA"/>
</dbReference>
<dbReference type="AlphaFoldDB" id="A0A0F7JY58"/>
<feature type="signal peptide" evidence="1">
    <location>
        <begin position="1"/>
        <end position="22"/>
    </location>
</feature>
<proteinExistence type="predicted"/>
<name>A0A0F7JY58_9GAMM</name>
<organism evidence="2 3">
    <name type="scientific">Sedimenticola thiotaurini</name>
    <dbReference type="NCBI Taxonomy" id="1543721"/>
    <lineage>
        <taxon>Bacteria</taxon>
        <taxon>Pseudomonadati</taxon>
        <taxon>Pseudomonadota</taxon>
        <taxon>Gammaproteobacteria</taxon>
        <taxon>Chromatiales</taxon>
        <taxon>Sedimenticolaceae</taxon>
        <taxon>Sedimenticola</taxon>
    </lineage>
</organism>
<dbReference type="RefSeq" id="WP_046858529.1">
    <property type="nucleotide sequence ID" value="NZ_CP011412.1"/>
</dbReference>
<reference evidence="2 3" key="1">
    <citation type="journal article" date="2015" name="Genome Announc.">
        <title>Complete Genome Sequence of Sedimenticola thiotaurini Strain SIP-G1, a Polyphosphate- and Polyhydroxyalkanoate-Accumulating Sulfur-Oxidizing Gammaproteobacterium Isolated from Salt Marsh Sediments.</title>
        <authorList>
            <person name="Flood B.E."/>
            <person name="Jones D.S."/>
            <person name="Bailey J.V."/>
        </authorList>
    </citation>
    <scope>NUCLEOTIDE SEQUENCE [LARGE SCALE GENOMIC DNA]</scope>
    <source>
        <strain evidence="2 3">SIP-G1</strain>
    </source>
</reference>
<accession>A0A0F7JY58</accession>
<keyword evidence="1" id="KW-0732">Signal</keyword>
<gene>
    <name evidence="2" type="ORF">AAY24_03615</name>
</gene>
<evidence type="ECO:0000256" key="1">
    <source>
        <dbReference type="SAM" id="SignalP"/>
    </source>
</evidence>
<dbReference type="Proteomes" id="UP000034410">
    <property type="component" value="Chromosome"/>
</dbReference>
<dbReference type="OrthoDB" id="7063662at2"/>
<evidence type="ECO:0008006" key="4">
    <source>
        <dbReference type="Google" id="ProtNLM"/>
    </source>
</evidence>
<dbReference type="KEGG" id="seds:AAY24_03615"/>